<evidence type="ECO:0000256" key="9">
    <source>
        <dbReference type="SAM" id="Phobius"/>
    </source>
</evidence>
<keyword evidence="6 9" id="KW-0472">Membrane</keyword>
<protein>
    <recommendedName>
        <fullName evidence="14">TRPM SLOG domain-containing protein</fullName>
    </recommendedName>
</protein>
<evidence type="ECO:0000256" key="7">
    <source>
        <dbReference type="ARBA" id="ARBA00023303"/>
    </source>
</evidence>
<dbReference type="Proteomes" id="UP000596742">
    <property type="component" value="Unassembled WGS sequence"/>
</dbReference>
<evidence type="ECO:0000259" key="11">
    <source>
        <dbReference type="Pfam" id="PF25508"/>
    </source>
</evidence>
<keyword evidence="3 9" id="KW-0812">Transmembrane</keyword>
<evidence type="ECO:0000256" key="2">
    <source>
        <dbReference type="ARBA" id="ARBA00022448"/>
    </source>
</evidence>
<feature type="transmembrane region" description="Helical" evidence="9">
    <location>
        <begin position="918"/>
        <end position="939"/>
    </location>
</feature>
<feature type="transmembrane region" description="Helical" evidence="9">
    <location>
        <begin position="1033"/>
        <end position="1051"/>
    </location>
</feature>
<dbReference type="PANTHER" id="PTHR13800">
    <property type="entry name" value="TRANSIENT RECEPTOR POTENTIAL CATION CHANNEL, SUBFAMILY M, MEMBER 6"/>
    <property type="match status" value="1"/>
</dbReference>
<evidence type="ECO:0008006" key="14">
    <source>
        <dbReference type="Google" id="ProtNLM"/>
    </source>
</evidence>
<evidence type="ECO:0000313" key="12">
    <source>
        <dbReference type="EMBL" id="VDI39536.1"/>
    </source>
</evidence>
<dbReference type="Pfam" id="PF25508">
    <property type="entry name" value="TRPM2"/>
    <property type="match status" value="1"/>
</dbReference>
<dbReference type="PANTHER" id="PTHR13800:SF1">
    <property type="entry name" value="TRANSIENT RECEPTOR POTENTIAL CATION CHANNEL TRPM"/>
    <property type="match status" value="1"/>
</dbReference>
<organism evidence="12 13">
    <name type="scientific">Mytilus galloprovincialis</name>
    <name type="common">Mediterranean mussel</name>
    <dbReference type="NCBI Taxonomy" id="29158"/>
    <lineage>
        <taxon>Eukaryota</taxon>
        <taxon>Metazoa</taxon>
        <taxon>Spiralia</taxon>
        <taxon>Lophotrochozoa</taxon>
        <taxon>Mollusca</taxon>
        <taxon>Bivalvia</taxon>
        <taxon>Autobranchia</taxon>
        <taxon>Pteriomorphia</taxon>
        <taxon>Mytilida</taxon>
        <taxon>Mytiloidea</taxon>
        <taxon>Mytilidae</taxon>
        <taxon>Mytilinae</taxon>
        <taxon>Mytilus</taxon>
    </lineage>
</organism>
<dbReference type="OrthoDB" id="6087776at2759"/>
<dbReference type="InterPro" id="IPR057366">
    <property type="entry name" value="TRPM-like"/>
</dbReference>
<accession>A0A8B6EW26</accession>
<proteinExistence type="predicted"/>
<feature type="domain" description="TRPM-like" evidence="11">
    <location>
        <begin position="638"/>
        <end position="858"/>
    </location>
</feature>
<comment type="caution">
    <text evidence="12">The sequence shown here is derived from an EMBL/GenBank/DDBJ whole genome shotgun (WGS) entry which is preliminary data.</text>
</comment>
<evidence type="ECO:0000256" key="8">
    <source>
        <dbReference type="SAM" id="MobiDB-lite"/>
    </source>
</evidence>
<evidence type="ECO:0000259" key="10">
    <source>
        <dbReference type="Pfam" id="PF18139"/>
    </source>
</evidence>
<dbReference type="EMBL" id="UYJE01005694">
    <property type="protein sequence ID" value="VDI39536.1"/>
    <property type="molecule type" value="Genomic_DNA"/>
</dbReference>
<keyword evidence="2" id="KW-0813">Transport</keyword>
<dbReference type="AlphaFoldDB" id="A0A8B6EW26"/>
<dbReference type="InterPro" id="IPR041491">
    <property type="entry name" value="TRPM_SLOG"/>
</dbReference>
<keyword evidence="4 9" id="KW-1133">Transmembrane helix</keyword>
<evidence type="ECO:0000256" key="4">
    <source>
        <dbReference type="ARBA" id="ARBA00022989"/>
    </source>
</evidence>
<evidence type="ECO:0000256" key="5">
    <source>
        <dbReference type="ARBA" id="ARBA00023065"/>
    </source>
</evidence>
<evidence type="ECO:0000256" key="1">
    <source>
        <dbReference type="ARBA" id="ARBA00004141"/>
    </source>
</evidence>
<feature type="domain" description="TRPM SLOG" evidence="10">
    <location>
        <begin position="420"/>
        <end position="470"/>
    </location>
</feature>
<feature type="transmembrane region" description="Helical" evidence="9">
    <location>
        <begin position="1072"/>
        <end position="1089"/>
    </location>
</feature>
<dbReference type="InterPro" id="IPR050927">
    <property type="entry name" value="TRPM"/>
</dbReference>
<dbReference type="GO" id="GO:0005261">
    <property type="term" value="F:monoatomic cation channel activity"/>
    <property type="evidence" value="ECO:0007669"/>
    <property type="project" value="TreeGrafter"/>
</dbReference>
<keyword evidence="13" id="KW-1185">Reference proteome</keyword>
<gene>
    <name evidence="12" type="ORF">MGAL_10B012850</name>
</gene>
<feature type="region of interest" description="Disordered" evidence="8">
    <location>
        <begin position="573"/>
        <end position="602"/>
    </location>
</feature>
<keyword evidence="5" id="KW-0406">Ion transport</keyword>
<evidence type="ECO:0000313" key="13">
    <source>
        <dbReference type="Proteomes" id="UP000596742"/>
    </source>
</evidence>
<name>A0A8B6EW26_MYTGA</name>
<comment type="subcellular location">
    <subcellularLocation>
        <location evidence="1">Membrane</location>
        <topology evidence="1">Multi-pass membrane protein</topology>
    </subcellularLocation>
</comment>
<evidence type="ECO:0000256" key="6">
    <source>
        <dbReference type="ARBA" id="ARBA00023136"/>
    </source>
</evidence>
<sequence length="1265" mass="145390">MSSPKFDTFEKKSLTCAYCKKIGHLMADCFRLQKKNERDNKPKTSACTTPYNTSTLECPARQTFKSSFCDYMEEYKPFMSDGFVSIVDDTTLQPIKILRDTGASQTLLLEGVLPLSENTSVGASVLLQGVELGCIDVPLHRIYLKSDLITGPVVVGVRPNLPVEGVTLLLGNDLARNKVVAEPIVTSEPVVDVKSPEDDAELYPACVVTRAMARKQQNQNLQEDKFDYMDLSDTFIADIEGPGSSEKAITRPPSVNKNVIMPWPDVNSHSLDRKNLSEEQHKDPERGQTVLEGRCLECWIIYRGGEDGVSSYIDKAFRMNEHSMDEGSGFEKKEIPLKNEKFIAIKPVAADYKHDQTVYKGDKEKGKPLPRWTFLVKPSFDACEDEDIQKYKWFNEYSARLLFLLSKKTTPLLSKKEGDKEQTELSMKVPVLLIVVEGDISTIHQVKTVLEKSIPVLLIKGSGKAADFIAEYLVSSDTELLLKRKAPLLFGIYFKKAVFVLLQGIMKQITKYNYLITVYDIDDSTEPKLEDAVVEAIITGWSLQEINEDSKGQQDKNTQAQTITSNVLLKGNKSSEHHNIGNGKPGETIQTHNSSSNDVKNDSKSYGLMEQYQIALTPGSLSLYFYIAYQYIQENYKNQKQEQLELLLLEAIVADRVDYVSAMIQNGVKFNTAFLEILYDETMICPSCEAKDCRQIHSIHYRTCKKTCKKIWCTCTEDCSLELLNHAKVKKEKRSCKVKPSESESSDIYHDLLAWAIFGNKTRLAGVFWTKCSSPLLTAIMASSILKNMADKVESAKDRKLHEELIQHSKLFEDRVLRMQNTLYDECEDDAMVLMQQPDRVWGINVSPMACAYENNMKDVIGHPCIQRRLNRIWYNQNPHDKLKTDATAKAAKLTDFGWNLIFYNGKKNAKEAWFSPLMVFVFHYLFVMAVIVGFSAFILTDLNIIDSYKDIGVYEWLLYGWLVADITEEYLIPLIIRKHYCIGRKHGYCFKFHRAFFNIWNVLTFMSYLIIAAAVLVRTINSADFHRMALRLYSLGLFTMYMRFLQCMIIHNYFGPKIIMIGEMLLELMKFVWILIIFMMCTGVLYHANMYPSHFDMWSLKGVQFWRIWKVIALPYWQIYGELNLEQLTGDNNDNGTSCTFVESEWEANPDIERCVEYDWALLIIAAFYLLVTNLLLVNLIIALFSNQFEQVQVDSDRLWKFWRYSIITKFSTRHPVPFNLLIFIPLKIYRRCTQKEEKEKEVLVKEQELHAVRCLYYQATKKK</sequence>
<dbReference type="Pfam" id="PF18139">
    <property type="entry name" value="LSDAT_euk"/>
    <property type="match status" value="1"/>
</dbReference>
<keyword evidence="7" id="KW-0407">Ion channel</keyword>
<dbReference type="GO" id="GO:0005886">
    <property type="term" value="C:plasma membrane"/>
    <property type="evidence" value="ECO:0007669"/>
    <property type="project" value="TreeGrafter"/>
</dbReference>
<feature type="transmembrane region" description="Helical" evidence="9">
    <location>
        <begin position="1161"/>
        <end position="1186"/>
    </location>
</feature>
<feature type="transmembrane region" description="Helical" evidence="9">
    <location>
        <begin position="998"/>
        <end position="1021"/>
    </location>
</feature>
<dbReference type="GO" id="GO:0030001">
    <property type="term" value="P:metal ion transport"/>
    <property type="evidence" value="ECO:0007669"/>
    <property type="project" value="TreeGrafter"/>
</dbReference>
<reference evidence="12" key="1">
    <citation type="submission" date="2018-11" db="EMBL/GenBank/DDBJ databases">
        <authorList>
            <person name="Alioto T."/>
            <person name="Alioto T."/>
        </authorList>
    </citation>
    <scope>NUCLEOTIDE SEQUENCE</scope>
</reference>
<evidence type="ECO:0000256" key="3">
    <source>
        <dbReference type="ARBA" id="ARBA00022692"/>
    </source>
</evidence>